<dbReference type="VEuPathDB" id="VectorBase:LOC119168012"/>
<protein>
    <submittedName>
        <fullName evidence="1">Putative cystatin</fullName>
    </submittedName>
</protein>
<sequence length="187" mass="21133">MKGANHSLPSAVHNVQSIALCEIFSFRGKQLCFIAMFKFALQLLLCTAVINAPPPDFLTDCVSSSEHVTAAHTCILVPQTDIRTYGRSYKLLAESVLQEPSNQRNPKFLNTVYNVTRAAVKDRDYVKEGPNLLLEFTTSQSACLHSRHYTVHMCPPIDDKVNGLCQAVFHYRNSILDIERSWCRRMD</sequence>
<dbReference type="SUPFAM" id="SSF54403">
    <property type="entry name" value="Cystatin/monellin"/>
    <property type="match status" value="1"/>
</dbReference>
<name>A0A6G5A5M9_RHIMP</name>
<proteinExistence type="predicted"/>
<evidence type="ECO:0000313" key="1">
    <source>
        <dbReference type="EMBL" id="NIE45327.1"/>
    </source>
</evidence>
<accession>A0A6G5A5M9</accession>
<dbReference type="InterPro" id="IPR046350">
    <property type="entry name" value="Cystatin_sf"/>
</dbReference>
<organism evidence="1">
    <name type="scientific">Rhipicephalus microplus</name>
    <name type="common">Cattle tick</name>
    <name type="synonym">Boophilus microplus</name>
    <dbReference type="NCBI Taxonomy" id="6941"/>
    <lineage>
        <taxon>Eukaryota</taxon>
        <taxon>Metazoa</taxon>
        <taxon>Ecdysozoa</taxon>
        <taxon>Arthropoda</taxon>
        <taxon>Chelicerata</taxon>
        <taxon>Arachnida</taxon>
        <taxon>Acari</taxon>
        <taxon>Parasitiformes</taxon>
        <taxon>Ixodida</taxon>
        <taxon>Ixodoidea</taxon>
        <taxon>Ixodidae</taxon>
        <taxon>Rhipicephalinae</taxon>
        <taxon>Rhipicephalus</taxon>
        <taxon>Boophilus</taxon>
    </lineage>
</organism>
<dbReference type="EMBL" id="GIKN01003054">
    <property type="protein sequence ID" value="NIE45327.1"/>
    <property type="molecule type" value="Transcribed_RNA"/>
</dbReference>
<reference evidence="1" key="1">
    <citation type="submission" date="2020-03" db="EMBL/GenBank/DDBJ databases">
        <title>A transcriptome and proteome of the tick Rhipicephalus microplus shaped by the genetic composition of its hosts and developmental stage.</title>
        <authorList>
            <person name="Garcia G.R."/>
            <person name="Ribeiro J.M.C."/>
            <person name="Maruyama S.R."/>
            <person name="Gardinasse L.G."/>
            <person name="Nelson K."/>
            <person name="Ferreira B.R."/>
            <person name="Andrade T.G."/>
            <person name="Santos I.K.F.M."/>
        </authorList>
    </citation>
    <scope>NUCLEOTIDE SEQUENCE</scope>
    <source>
        <strain evidence="1">NSGR</strain>
        <tissue evidence="1">Salivary glands</tissue>
    </source>
</reference>
<dbReference type="AlphaFoldDB" id="A0A6G5A5M9"/>